<accession>A0AAF0FM35</accession>
<dbReference type="KEGG" id="manq:L1994_09535"/>
<feature type="transmembrane region" description="Helical" evidence="1">
    <location>
        <begin position="5"/>
        <end position="22"/>
    </location>
</feature>
<dbReference type="Proteomes" id="UP001218895">
    <property type="component" value="Chromosome"/>
</dbReference>
<feature type="transmembrane region" description="Helical" evidence="1">
    <location>
        <begin position="28"/>
        <end position="44"/>
    </location>
</feature>
<dbReference type="AlphaFoldDB" id="A0AAF0FM35"/>
<reference evidence="2" key="1">
    <citation type="submission" date="2022-01" db="EMBL/GenBank/DDBJ databases">
        <title>Complete genome of Methanomicrobium antiquum DSM 21220.</title>
        <authorList>
            <person name="Chen S.-C."/>
            <person name="You Y.-T."/>
            <person name="Zhou Y.-Z."/>
            <person name="Lai M.-C."/>
        </authorList>
    </citation>
    <scope>NUCLEOTIDE SEQUENCE</scope>
    <source>
        <strain evidence="2">DSM 21220</strain>
    </source>
</reference>
<sequence>MKKNYIIVFFSGVLISLFLYLISAYLTATGLIVTGTLALLFFMSESAENIMQRPILSAYPKPGNKSFTVVNLGNKSALDISIKVLPHNLEFFITNLNSDENYDIECEKFLGNSRVFFTYSDDKGKSYEKKLELKSDIVTDYDPTKPLIPIFE</sequence>
<proteinExistence type="predicted"/>
<dbReference type="EMBL" id="CP091092">
    <property type="protein sequence ID" value="WFN36375.1"/>
    <property type="molecule type" value="Genomic_DNA"/>
</dbReference>
<keyword evidence="1" id="KW-0812">Transmembrane</keyword>
<keyword evidence="3" id="KW-1185">Reference proteome</keyword>
<evidence type="ECO:0000313" key="2">
    <source>
        <dbReference type="EMBL" id="WFN36375.1"/>
    </source>
</evidence>
<evidence type="ECO:0000313" key="3">
    <source>
        <dbReference type="Proteomes" id="UP001218895"/>
    </source>
</evidence>
<keyword evidence="1" id="KW-0472">Membrane</keyword>
<dbReference type="GeneID" id="79950639"/>
<keyword evidence="1" id="KW-1133">Transmembrane helix</keyword>
<protein>
    <recommendedName>
        <fullName evidence="4">DUF1616 domain-containing protein</fullName>
    </recommendedName>
</protein>
<gene>
    <name evidence="2" type="ORF">L1994_09535</name>
</gene>
<evidence type="ECO:0008006" key="4">
    <source>
        <dbReference type="Google" id="ProtNLM"/>
    </source>
</evidence>
<name>A0AAF0FM35_9EURY</name>
<evidence type="ECO:0000256" key="1">
    <source>
        <dbReference type="SAM" id="Phobius"/>
    </source>
</evidence>
<organism evidence="2 3">
    <name type="scientific">Methanomicrobium antiquum</name>
    <dbReference type="NCBI Taxonomy" id="487686"/>
    <lineage>
        <taxon>Archaea</taxon>
        <taxon>Methanobacteriati</taxon>
        <taxon>Methanobacteriota</taxon>
        <taxon>Stenosarchaea group</taxon>
        <taxon>Methanomicrobia</taxon>
        <taxon>Methanomicrobiales</taxon>
        <taxon>Methanomicrobiaceae</taxon>
        <taxon>Methanomicrobium</taxon>
    </lineage>
</organism>
<dbReference type="RefSeq" id="WP_278099212.1">
    <property type="nucleotide sequence ID" value="NZ_CP091092.1"/>
</dbReference>